<dbReference type="FunFam" id="2.60.40.4100:FF:000005">
    <property type="entry name" value="Deleted in malignant brain tumors 1"/>
    <property type="match status" value="1"/>
</dbReference>
<dbReference type="Gene3D" id="2.60.40.4100">
    <property type="entry name" value="Zona pellucida, ZP-C domain"/>
    <property type="match status" value="1"/>
</dbReference>
<dbReference type="GO" id="GO:0015031">
    <property type="term" value="P:protein transport"/>
    <property type="evidence" value="ECO:0007669"/>
    <property type="project" value="UniProtKB-KW"/>
</dbReference>
<dbReference type="FunFam" id="2.60.120.290:FF:000004">
    <property type="entry name" value="Metalloendopeptidase"/>
    <property type="match status" value="1"/>
</dbReference>
<dbReference type="Ensembl" id="ENSSOCT00000009359.1">
    <property type="protein sequence ID" value="ENSSOCP00000009120.1"/>
    <property type="gene ID" value="ENSSOCG00000006619.1"/>
</dbReference>
<evidence type="ECO:0000256" key="7">
    <source>
        <dbReference type="ARBA" id="ARBA00022737"/>
    </source>
</evidence>
<name>A0A8D0EZK7_STROC</name>
<evidence type="ECO:0000256" key="14">
    <source>
        <dbReference type="ARBA" id="ARBA00047200"/>
    </source>
</evidence>
<protein>
    <recommendedName>
        <fullName evidence="13">Scavenger receptor cysteine-rich domain-containing protein DMBT1</fullName>
    </recommendedName>
    <alternativeName>
        <fullName evidence="14">Deleted in malignant brain tumors 1 protein</fullName>
    </alternativeName>
    <alternativeName>
        <fullName evidence="12">Hensin</fullName>
    </alternativeName>
</protein>
<dbReference type="GO" id="GO:0005576">
    <property type="term" value="C:extracellular region"/>
    <property type="evidence" value="ECO:0007669"/>
    <property type="project" value="UniProtKB-SubCell"/>
</dbReference>
<dbReference type="GO" id="GO:0004252">
    <property type="term" value="F:serine-type endopeptidase activity"/>
    <property type="evidence" value="ECO:0007669"/>
    <property type="project" value="TreeGrafter"/>
</dbReference>
<evidence type="ECO:0000256" key="1">
    <source>
        <dbReference type="ARBA" id="ARBA00004613"/>
    </source>
</evidence>
<evidence type="ECO:0000313" key="18">
    <source>
        <dbReference type="Proteomes" id="UP000694551"/>
    </source>
</evidence>
<dbReference type="Pfam" id="PF00431">
    <property type="entry name" value="CUB"/>
    <property type="match status" value="1"/>
</dbReference>
<dbReference type="GO" id="GO:0031638">
    <property type="term" value="P:zymogen activation"/>
    <property type="evidence" value="ECO:0007669"/>
    <property type="project" value="TreeGrafter"/>
</dbReference>
<evidence type="ECO:0000256" key="3">
    <source>
        <dbReference type="ARBA" id="ARBA00022448"/>
    </source>
</evidence>
<sequence length="1287" mass="141768">MLKIGPCWPQLGRRWRRVDRLWFALLPPWRTTLLRRPGSPSPLCQGGSNIHSGVRKPGHDPSSTQASLSVSKAPAREDACVLQGFPTVSLSPSFPGAYLRLVNGMNRCEGRVEIYHYGGQGTVCDDSWDLKDAEVVCRQLGCGSAVSAPTSARFGQGTGSIYLDDVQCTGNESSLFQCRHRGWGVHNCGHQEDAGVVCSGTVVLEDACVLQGFPTVSLSPSFPGAYLRLVNGMNRCEGRVEIYHYGGQGTVCDDSWDLKDAEVVCRQLGCGSAVSAPTSARFGQGTGSIYLDDVQCTGNESSLFQCRHRGWGVHNCGHQEDAGVVCSDATTTTPDTGFPTVSLSPSFPGAYLRLVNGMNRCEGRVEIYHYGGQGTVCDDSWDLKDAEVVCRQLGCGSAVSAPTSARFGQGTGSIYLDDVQCTGSESSLFQCRHRGWGVHNCGHQEDAGVVCSGTVVLTFLPTSFPTTFRKSTSKSTTGLQLVNGRHRCEGRVELYYRGQPGTVCDDLWDLSDAQVVCRQLGCGQAIAAPRSAYFGQGSGDILLDNVQCSGNEVSLLHCNHSGWRIHNCNHYEDAGVVCSGVVTFFFSKYFCYKLHSIYMCTHLRLSGGRNSCEGRVELYNSEGNWGTVCDDMWDLRDARVVCRQLGCGQPVAAPGSAHFGLGSGRIFLDDVQCRGDEPSLQMCRHRGWGVHNCEHVEDASVICAGVWAAEATGSRRPHWAGFGALPWEQLCSPPLVTSTLAGTLSSPMDSNISRVREWFPSGDGPQSRCTKGFSANAHMTQVAPRTLGRSHGCEGRVELYNGEGSWGTVCDDMWDLRDARVVCRQLGCGQPVAAPGSARFGLGSGRIFLDDVQCRGDEPSLQMCRHRGWGVHNCEHVEDASVICAVNSLPFLSAAPYFCGGSISNSSGLLQSPFYPGNYPNNADCVWEIQVENNFRVMLTFRDIVMQSSRCQYDYIEVYDGPPHSSPLLGRLCSGSFPTYISSSNMMTVRFHSDSRYTFRGFQAHYSSIPEDHNTTLLCLPDYMHAVVSRDYLQSQGYSAQMVTLNDSHCKPTVTSHEVIFNIPYNGCGTIREENNDTINYSNMIKVTSSGYLIKRKKNIHLHISCKMLQNTWMQIMYVAEDTVDVNKNQFGRYDVNITFYDSSSFLRPVHDSPYYIDLNQNLYLQAYLHSSDPNLVVFVDTCVASPDPHDFNTLAYDIIKNGCVKDSSYVTYYSPYSHFARFRFNAFEFISRHTLVYLQCELVVCQLRDYSSRCYRGCISRSKRDASSAEEKVNVVVGPLQLQEKP</sequence>
<dbReference type="FunFam" id="3.10.250.10:FF:000003">
    <property type="entry name" value="Deleted in malignant brain tumors 1"/>
    <property type="match status" value="4"/>
</dbReference>
<feature type="domain" description="SRCR" evidence="16">
    <location>
        <begin position="484"/>
        <end position="521"/>
    </location>
</feature>
<keyword evidence="10" id="KW-1015">Disulfide bond</keyword>
<evidence type="ECO:0000259" key="16">
    <source>
        <dbReference type="PROSITE" id="PS00420"/>
    </source>
</evidence>
<dbReference type="SUPFAM" id="SSF56487">
    <property type="entry name" value="SRCR-like"/>
    <property type="match status" value="6"/>
</dbReference>
<dbReference type="InterPro" id="IPR001507">
    <property type="entry name" value="ZP_dom"/>
</dbReference>
<dbReference type="InterPro" id="IPR035914">
    <property type="entry name" value="Sperma_CUB_dom_sf"/>
</dbReference>
<dbReference type="InterPro" id="IPR048290">
    <property type="entry name" value="ZP_chr"/>
</dbReference>
<keyword evidence="4" id="KW-0217">Developmental protein</keyword>
<evidence type="ECO:0000256" key="12">
    <source>
        <dbReference type="ARBA" id="ARBA00030560"/>
    </source>
</evidence>
<dbReference type="Gene3D" id="3.10.250.10">
    <property type="entry name" value="SRCR-like domain"/>
    <property type="match status" value="6"/>
</dbReference>
<evidence type="ECO:0000256" key="9">
    <source>
        <dbReference type="ARBA" id="ARBA00022927"/>
    </source>
</evidence>
<keyword evidence="18" id="KW-1185">Reference proteome</keyword>
<comment type="subcellular location">
    <subcellularLocation>
        <location evidence="1">Secreted</location>
    </subcellularLocation>
</comment>
<dbReference type="PANTHER" id="PTHR48071:SF27">
    <property type="entry name" value="SCAVENGER RECEPTOR CYSTEINE-RICH TYPE 1 PROTEIN M130-LIKE"/>
    <property type="match status" value="1"/>
</dbReference>
<evidence type="ECO:0000313" key="17">
    <source>
        <dbReference type="Ensembl" id="ENSSOCP00000009120.1"/>
    </source>
</evidence>
<dbReference type="Pfam" id="PF00100">
    <property type="entry name" value="Zona_pellucida"/>
    <property type="match status" value="1"/>
</dbReference>
<evidence type="ECO:0000256" key="6">
    <source>
        <dbReference type="ARBA" id="ARBA00022729"/>
    </source>
</evidence>
<dbReference type="Gene3D" id="2.60.120.290">
    <property type="entry name" value="Spermadhesin, CUB domain"/>
    <property type="match status" value="1"/>
</dbReference>
<evidence type="ECO:0000256" key="2">
    <source>
        <dbReference type="ARBA" id="ARBA00009931"/>
    </source>
</evidence>
<evidence type="ECO:0000256" key="4">
    <source>
        <dbReference type="ARBA" id="ARBA00022473"/>
    </source>
</evidence>
<evidence type="ECO:0000256" key="15">
    <source>
        <dbReference type="SAM" id="MobiDB-lite"/>
    </source>
</evidence>
<proteinExistence type="inferred from homology"/>
<dbReference type="FunFam" id="3.10.250.10:FF:000006">
    <property type="entry name" value="neurotrypsin isoform X2"/>
    <property type="match status" value="2"/>
</dbReference>
<dbReference type="SMART" id="SM00202">
    <property type="entry name" value="SR"/>
    <property type="match status" value="6"/>
</dbReference>
<dbReference type="Gene3D" id="2.60.40.3210">
    <property type="entry name" value="Zona pellucida, ZP-N domain"/>
    <property type="match status" value="1"/>
</dbReference>
<dbReference type="Pfam" id="PF00530">
    <property type="entry name" value="SRCR"/>
    <property type="match status" value="6"/>
</dbReference>
<feature type="region of interest" description="Disordered" evidence="15">
    <location>
        <begin position="37"/>
        <end position="69"/>
    </location>
</feature>
<dbReference type="InterPro" id="IPR055355">
    <property type="entry name" value="ZP-C"/>
</dbReference>
<dbReference type="PRINTS" id="PR00023">
    <property type="entry name" value="ZPELLUCIDA"/>
</dbReference>
<keyword evidence="3" id="KW-0813">Transport</keyword>
<accession>A0A8D0EZK7</accession>
<evidence type="ECO:0000256" key="10">
    <source>
        <dbReference type="ARBA" id="ARBA00023157"/>
    </source>
</evidence>
<dbReference type="InterPro" id="IPR001190">
    <property type="entry name" value="SRCR"/>
</dbReference>
<keyword evidence="6" id="KW-0732">Signal</keyword>
<dbReference type="InterPro" id="IPR055356">
    <property type="entry name" value="ZP-N"/>
</dbReference>
<evidence type="ECO:0000256" key="13">
    <source>
        <dbReference type="ARBA" id="ARBA00047197"/>
    </source>
</evidence>
<keyword evidence="7" id="KW-0677">Repeat</keyword>
<dbReference type="PRINTS" id="PR00258">
    <property type="entry name" value="SPERACTRCPTR"/>
</dbReference>
<dbReference type="PANTHER" id="PTHR48071">
    <property type="entry name" value="SRCR DOMAIN-CONTAINING PROTEIN"/>
    <property type="match status" value="1"/>
</dbReference>
<dbReference type="SUPFAM" id="SSF49854">
    <property type="entry name" value="Spermadhesin, CUB domain"/>
    <property type="match status" value="1"/>
</dbReference>
<dbReference type="InterPro" id="IPR000859">
    <property type="entry name" value="CUB_dom"/>
</dbReference>
<reference evidence="17" key="1">
    <citation type="submission" date="2025-08" db="UniProtKB">
        <authorList>
            <consortium name="Ensembl"/>
        </authorList>
    </citation>
    <scope>IDENTIFICATION</scope>
</reference>
<keyword evidence="8" id="KW-0221">Differentiation</keyword>
<dbReference type="GO" id="GO:0030154">
    <property type="term" value="P:cell differentiation"/>
    <property type="evidence" value="ECO:0007669"/>
    <property type="project" value="UniProtKB-KW"/>
</dbReference>
<organism evidence="17 18">
    <name type="scientific">Strix occidentalis caurina</name>
    <name type="common">northern spotted owl</name>
    <dbReference type="NCBI Taxonomy" id="311401"/>
    <lineage>
        <taxon>Eukaryota</taxon>
        <taxon>Metazoa</taxon>
        <taxon>Chordata</taxon>
        <taxon>Craniata</taxon>
        <taxon>Vertebrata</taxon>
        <taxon>Euteleostomi</taxon>
        <taxon>Archelosauria</taxon>
        <taxon>Archosauria</taxon>
        <taxon>Dinosauria</taxon>
        <taxon>Saurischia</taxon>
        <taxon>Theropoda</taxon>
        <taxon>Coelurosauria</taxon>
        <taxon>Aves</taxon>
        <taxon>Neognathae</taxon>
        <taxon>Neoaves</taxon>
        <taxon>Telluraves</taxon>
        <taxon>Strigiformes</taxon>
        <taxon>Strigidae</taxon>
        <taxon>Strix</taxon>
    </lineage>
</organism>
<dbReference type="Pfam" id="PF23344">
    <property type="entry name" value="ZP-N"/>
    <property type="match status" value="1"/>
</dbReference>
<dbReference type="SMART" id="SM00042">
    <property type="entry name" value="CUB"/>
    <property type="match status" value="1"/>
</dbReference>
<evidence type="ECO:0000256" key="5">
    <source>
        <dbReference type="ARBA" id="ARBA00022525"/>
    </source>
</evidence>
<reference evidence="17" key="2">
    <citation type="submission" date="2025-09" db="UniProtKB">
        <authorList>
            <consortium name="Ensembl"/>
        </authorList>
    </citation>
    <scope>IDENTIFICATION</scope>
</reference>
<dbReference type="InterPro" id="IPR042235">
    <property type="entry name" value="ZP-C_dom"/>
</dbReference>
<dbReference type="GO" id="GO:0005886">
    <property type="term" value="C:plasma membrane"/>
    <property type="evidence" value="ECO:0007669"/>
    <property type="project" value="TreeGrafter"/>
</dbReference>
<dbReference type="InterPro" id="IPR036772">
    <property type="entry name" value="SRCR-like_dom_sf"/>
</dbReference>
<dbReference type="SMART" id="SM00241">
    <property type="entry name" value="ZP"/>
    <property type="match status" value="1"/>
</dbReference>
<dbReference type="CDD" id="cd00041">
    <property type="entry name" value="CUB"/>
    <property type="match status" value="1"/>
</dbReference>
<comment type="similarity">
    <text evidence="2">Belongs to the DMBT1 family.</text>
</comment>
<keyword evidence="11" id="KW-0325">Glycoprotein</keyword>
<keyword evidence="5" id="KW-0964">Secreted</keyword>
<evidence type="ECO:0000256" key="8">
    <source>
        <dbReference type="ARBA" id="ARBA00022782"/>
    </source>
</evidence>
<dbReference type="PROSITE" id="PS00420">
    <property type="entry name" value="SRCR_1"/>
    <property type="match status" value="1"/>
</dbReference>
<keyword evidence="9" id="KW-0653">Protein transport</keyword>
<dbReference type="Proteomes" id="UP000694551">
    <property type="component" value="Unplaced"/>
</dbReference>
<evidence type="ECO:0000256" key="11">
    <source>
        <dbReference type="ARBA" id="ARBA00023180"/>
    </source>
</evidence>